<comment type="subcellular location">
    <subcellularLocation>
        <location evidence="2">Cytoplasm</location>
    </subcellularLocation>
</comment>
<keyword evidence="7 10" id="KW-0028">Amino-acid biosynthesis</keyword>
<organism evidence="11 12">
    <name type="scientific">Legionella drancourtii LLAP12</name>
    <dbReference type="NCBI Taxonomy" id="658187"/>
    <lineage>
        <taxon>Bacteria</taxon>
        <taxon>Pseudomonadati</taxon>
        <taxon>Pseudomonadota</taxon>
        <taxon>Gammaproteobacteria</taxon>
        <taxon>Legionellales</taxon>
        <taxon>Legionellaceae</taxon>
        <taxon>Legionella</taxon>
    </lineage>
</organism>
<evidence type="ECO:0000256" key="2">
    <source>
        <dbReference type="ARBA" id="ARBA00004496"/>
    </source>
</evidence>
<dbReference type="EC" id="5.3.1.16" evidence="5"/>
<accession>G9EK52</accession>
<evidence type="ECO:0000256" key="1">
    <source>
        <dbReference type="ARBA" id="ARBA00000901"/>
    </source>
</evidence>
<dbReference type="InterPro" id="IPR011060">
    <property type="entry name" value="RibuloseP-bd_barrel"/>
</dbReference>
<name>G9EK52_9GAMM</name>
<evidence type="ECO:0000256" key="6">
    <source>
        <dbReference type="ARBA" id="ARBA00022490"/>
    </source>
</evidence>
<proteinExistence type="inferred from homology"/>
<dbReference type="PANTHER" id="PTHR43090:SF2">
    <property type="entry name" value="1-(5-PHOSPHORIBOSYL)-5-[(5-PHOSPHORIBOSYLAMINO)METHYLIDENEAMINO] IMIDAZOLE-4-CARBOXAMIDE ISOMERASE"/>
    <property type="match status" value="1"/>
</dbReference>
<dbReference type="GO" id="GO:0000105">
    <property type="term" value="P:L-histidine biosynthetic process"/>
    <property type="evidence" value="ECO:0007669"/>
    <property type="project" value="UniProtKB-UniPathway"/>
</dbReference>
<dbReference type="GO" id="GO:0005737">
    <property type="term" value="C:cytoplasm"/>
    <property type="evidence" value="ECO:0007669"/>
    <property type="project" value="UniProtKB-SubCell"/>
</dbReference>
<dbReference type="Gene3D" id="3.20.20.70">
    <property type="entry name" value="Aldolase class I"/>
    <property type="match status" value="1"/>
</dbReference>
<dbReference type="eggNOG" id="COG0106">
    <property type="taxonomic scope" value="Bacteria"/>
</dbReference>
<dbReference type="PANTHER" id="PTHR43090">
    <property type="entry name" value="1-(5-PHOSPHORIBOSYL)-5-[(5-PHOSPHORIBOSYLAMINO)METHYLIDENEAMINO] IMIDAZOLE-4-CARBOXAMIDE ISOMERASE"/>
    <property type="match status" value="1"/>
</dbReference>
<dbReference type="UniPathway" id="UPA00031">
    <property type="reaction ID" value="UER00009"/>
</dbReference>
<dbReference type="Proteomes" id="UP000002770">
    <property type="component" value="Unassembled WGS sequence"/>
</dbReference>
<gene>
    <name evidence="11" type="ORF">LDG_5575</name>
</gene>
<keyword evidence="12" id="KW-1185">Reference proteome</keyword>
<comment type="pathway">
    <text evidence="3">Amino-acid biosynthesis; L-histidine biosynthesis; L-histidine from 5-phospho-alpha-D-ribose 1-diphosphate: step 4/9.</text>
</comment>
<dbReference type="STRING" id="658187.LDG_5575"/>
<keyword evidence="8 10" id="KW-0368">Histidine biosynthesis</keyword>
<keyword evidence="9" id="KW-0413">Isomerase</keyword>
<evidence type="ECO:0000256" key="4">
    <source>
        <dbReference type="ARBA" id="ARBA00009667"/>
    </source>
</evidence>
<evidence type="ECO:0000256" key="10">
    <source>
        <dbReference type="RuleBase" id="RU003657"/>
    </source>
</evidence>
<dbReference type="InterPro" id="IPR044524">
    <property type="entry name" value="Isoase_HisA-like"/>
</dbReference>
<dbReference type="HOGENOM" id="CLU_048577_1_2_6"/>
<sequence length="224" mass="24502">MKQGQFEQITIFDTPPVERAAYFAKIGAQRLHVVDLDGAQIGSMQQLPLICSMQNTGINVQAGGGIRSLEQAKLCFSAGIANLVLGSIAISNRELATQIIQEISPKNIILALDIRLINGIPIPATHGWQTMSNRNLWDVVSYYQQLGIQQILCTDIACDGMMQGPNFSLYQEAVKRFPMIDWQASGGIRNQEDIEALDKLGVAAAILGLSLYQGTLHLAEYKPC</sequence>
<dbReference type="InterPro" id="IPR013785">
    <property type="entry name" value="Aldolase_TIM"/>
</dbReference>
<comment type="similarity">
    <text evidence="4 10">Belongs to the HisA/HisF family.</text>
</comment>
<evidence type="ECO:0000256" key="8">
    <source>
        <dbReference type="ARBA" id="ARBA00023102"/>
    </source>
</evidence>
<dbReference type="InterPro" id="IPR006062">
    <property type="entry name" value="His_biosynth"/>
</dbReference>
<dbReference type="SUPFAM" id="SSF51366">
    <property type="entry name" value="Ribulose-phoshate binding barrel"/>
    <property type="match status" value="1"/>
</dbReference>
<dbReference type="CDD" id="cd04732">
    <property type="entry name" value="HisA"/>
    <property type="match status" value="1"/>
</dbReference>
<keyword evidence="6" id="KW-0963">Cytoplasm</keyword>
<dbReference type="InParanoid" id="G9EK52"/>
<evidence type="ECO:0000313" key="12">
    <source>
        <dbReference type="Proteomes" id="UP000002770"/>
    </source>
</evidence>
<dbReference type="GO" id="GO:0000162">
    <property type="term" value="P:L-tryptophan biosynthetic process"/>
    <property type="evidence" value="ECO:0007669"/>
    <property type="project" value="TreeGrafter"/>
</dbReference>
<dbReference type="InterPro" id="IPR023016">
    <property type="entry name" value="HisA/PriA"/>
</dbReference>
<dbReference type="AlphaFoldDB" id="G9EK52"/>
<evidence type="ECO:0000256" key="3">
    <source>
        <dbReference type="ARBA" id="ARBA00005133"/>
    </source>
</evidence>
<evidence type="ECO:0000313" key="11">
    <source>
        <dbReference type="EMBL" id="EHL32203.1"/>
    </source>
</evidence>
<evidence type="ECO:0000256" key="7">
    <source>
        <dbReference type="ARBA" id="ARBA00022605"/>
    </source>
</evidence>
<protein>
    <recommendedName>
        <fullName evidence="5">1-(5-phosphoribosyl)-5-[(5-phosphoribosylamino)methylideneamino]imidazole-4-carboxamideisomerase</fullName>
        <ecNumber evidence="5">5.3.1.16</ecNumber>
    </recommendedName>
</protein>
<evidence type="ECO:0000256" key="9">
    <source>
        <dbReference type="ARBA" id="ARBA00023235"/>
    </source>
</evidence>
<dbReference type="Pfam" id="PF00977">
    <property type="entry name" value="His_biosynth"/>
    <property type="match status" value="1"/>
</dbReference>
<evidence type="ECO:0000256" key="5">
    <source>
        <dbReference type="ARBA" id="ARBA00012550"/>
    </source>
</evidence>
<comment type="catalytic activity">
    <reaction evidence="1">
        <text>1-(5-phospho-beta-D-ribosyl)-5-[(5-phospho-beta-D-ribosylamino)methylideneamino]imidazole-4-carboxamide = 5-[(5-phospho-1-deoxy-D-ribulos-1-ylimino)methylamino]-1-(5-phospho-beta-D-ribosyl)imidazole-4-carboxamide</text>
        <dbReference type="Rhea" id="RHEA:15469"/>
        <dbReference type="ChEBI" id="CHEBI:58435"/>
        <dbReference type="ChEBI" id="CHEBI:58525"/>
        <dbReference type="EC" id="5.3.1.16"/>
    </reaction>
</comment>
<dbReference type="FunCoup" id="G9EK52">
    <property type="interactions" value="429"/>
</dbReference>
<dbReference type="GO" id="GO:0003949">
    <property type="term" value="F:1-(5-phosphoribosyl)-5-[(5-phosphoribosylamino)methylideneamino]imidazole-4-carboxamide isomerase activity"/>
    <property type="evidence" value="ECO:0007669"/>
    <property type="project" value="UniProtKB-EC"/>
</dbReference>
<reference evidence="11 12" key="1">
    <citation type="journal article" date="2011" name="BMC Genomics">
        <title>Insight into cross-talk between intra-amoebal pathogens.</title>
        <authorList>
            <person name="Gimenez G."/>
            <person name="Bertelli C."/>
            <person name="Moliner C."/>
            <person name="Robert C."/>
            <person name="Raoult D."/>
            <person name="Fournier P.E."/>
            <person name="Greub G."/>
        </authorList>
    </citation>
    <scope>NUCLEOTIDE SEQUENCE [LARGE SCALE GENOMIC DNA]</scope>
    <source>
        <strain evidence="11 12">LLAP12</strain>
    </source>
</reference>
<dbReference type="EMBL" id="JH413801">
    <property type="protein sequence ID" value="EHL32203.1"/>
    <property type="molecule type" value="Genomic_DNA"/>
</dbReference>